<dbReference type="GO" id="GO:0046872">
    <property type="term" value="F:metal ion binding"/>
    <property type="evidence" value="ECO:0007669"/>
    <property type="project" value="UniProtKB-KW"/>
</dbReference>
<evidence type="ECO:0000259" key="9">
    <source>
        <dbReference type="PROSITE" id="PS51384"/>
    </source>
</evidence>
<evidence type="ECO:0000256" key="1">
    <source>
        <dbReference type="ARBA" id="ARBA00001974"/>
    </source>
</evidence>
<dbReference type="InterPro" id="IPR017938">
    <property type="entry name" value="Riboflavin_synthase-like_b-brl"/>
</dbReference>
<keyword evidence="8" id="KW-0411">Iron-sulfur</keyword>
<dbReference type="GO" id="GO:0016491">
    <property type="term" value="F:oxidoreductase activity"/>
    <property type="evidence" value="ECO:0007669"/>
    <property type="project" value="UniProtKB-KW"/>
</dbReference>
<keyword evidence="3" id="KW-0001">2Fe-2S</keyword>
<dbReference type="InterPro" id="IPR039261">
    <property type="entry name" value="FNR_nucleotide-bd"/>
</dbReference>
<dbReference type="SUPFAM" id="SSF52343">
    <property type="entry name" value="Ferredoxin reductase-like, C-terminal NADP-linked domain"/>
    <property type="match status" value="1"/>
</dbReference>
<organism evidence="10 11">
    <name type="scientific">Nocardia cerradoensis</name>
    <dbReference type="NCBI Taxonomy" id="85688"/>
    <lineage>
        <taxon>Bacteria</taxon>
        <taxon>Bacillati</taxon>
        <taxon>Actinomycetota</taxon>
        <taxon>Actinomycetes</taxon>
        <taxon>Mycobacteriales</taxon>
        <taxon>Nocardiaceae</taxon>
        <taxon>Nocardia</taxon>
    </lineage>
</organism>
<name>A0A231HE38_9NOCA</name>
<comment type="cofactor">
    <cofactor evidence="1">
        <name>FAD</name>
        <dbReference type="ChEBI" id="CHEBI:57692"/>
    </cofactor>
</comment>
<evidence type="ECO:0000256" key="7">
    <source>
        <dbReference type="ARBA" id="ARBA00023004"/>
    </source>
</evidence>
<dbReference type="InterPro" id="IPR012675">
    <property type="entry name" value="Beta-grasp_dom_sf"/>
</dbReference>
<dbReference type="CDD" id="cd00207">
    <property type="entry name" value="fer2"/>
    <property type="match status" value="1"/>
</dbReference>
<dbReference type="PROSITE" id="PS51384">
    <property type="entry name" value="FAD_FR"/>
    <property type="match status" value="1"/>
</dbReference>
<evidence type="ECO:0000256" key="5">
    <source>
        <dbReference type="ARBA" id="ARBA00022827"/>
    </source>
</evidence>
<dbReference type="RefSeq" id="WP_094024057.1">
    <property type="nucleotide sequence ID" value="NZ_NGAF01000001.1"/>
</dbReference>
<protein>
    <submittedName>
        <fullName evidence="10">NADPH oxidoreductase</fullName>
        <ecNumber evidence="10">1.-.-.-</ecNumber>
    </submittedName>
</protein>
<dbReference type="SUPFAM" id="SSF63380">
    <property type="entry name" value="Riboflavin synthase domain-like"/>
    <property type="match status" value="1"/>
</dbReference>
<dbReference type="AlphaFoldDB" id="A0A231HE38"/>
<dbReference type="InterPro" id="IPR017927">
    <property type="entry name" value="FAD-bd_FR_type"/>
</dbReference>
<dbReference type="Gene3D" id="2.40.30.10">
    <property type="entry name" value="Translation factors"/>
    <property type="match status" value="1"/>
</dbReference>
<accession>A0A231HE38</accession>
<keyword evidence="11" id="KW-1185">Reference proteome</keyword>
<dbReference type="PANTHER" id="PTHR47354">
    <property type="entry name" value="NADH OXIDOREDUCTASE HCR"/>
    <property type="match status" value="1"/>
</dbReference>
<gene>
    <name evidence="10" type="ORF">B7C42_00133</name>
</gene>
<dbReference type="Gene3D" id="3.10.20.30">
    <property type="match status" value="1"/>
</dbReference>
<dbReference type="GO" id="GO:0051537">
    <property type="term" value="F:2 iron, 2 sulfur cluster binding"/>
    <property type="evidence" value="ECO:0007669"/>
    <property type="project" value="UniProtKB-KW"/>
</dbReference>
<proteinExistence type="predicted"/>
<dbReference type="InterPro" id="IPR008333">
    <property type="entry name" value="Cbr1-like_FAD-bd_dom"/>
</dbReference>
<reference evidence="10 11" key="1">
    <citation type="submission" date="2017-07" db="EMBL/GenBank/DDBJ databases">
        <title>First draft Genome Sequence of Nocardia cerradoensis isolated from human infection.</title>
        <authorList>
            <person name="Carrasco G."/>
        </authorList>
    </citation>
    <scope>NUCLEOTIDE SEQUENCE [LARGE SCALE GENOMIC DNA]</scope>
    <source>
        <strain evidence="10 11">CNM20130759</strain>
    </source>
</reference>
<dbReference type="PANTHER" id="PTHR47354:SF6">
    <property type="entry name" value="NADH OXIDOREDUCTASE HCR"/>
    <property type="match status" value="1"/>
</dbReference>
<dbReference type="PRINTS" id="PR00410">
    <property type="entry name" value="PHEHYDRXLASE"/>
</dbReference>
<dbReference type="InterPro" id="IPR001041">
    <property type="entry name" value="2Fe-2S_ferredoxin-type"/>
</dbReference>
<dbReference type="InterPro" id="IPR036010">
    <property type="entry name" value="2Fe-2S_ferredoxin-like_sf"/>
</dbReference>
<keyword evidence="6 10" id="KW-0560">Oxidoreductase</keyword>
<evidence type="ECO:0000313" key="11">
    <source>
        <dbReference type="Proteomes" id="UP000215506"/>
    </source>
</evidence>
<evidence type="ECO:0000256" key="3">
    <source>
        <dbReference type="ARBA" id="ARBA00022714"/>
    </source>
</evidence>
<keyword evidence="4" id="KW-0479">Metal-binding</keyword>
<dbReference type="InterPro" id="IPR050415">
    <property type="entry name" value="MRET"/>
</dbReference>
<dbReference type="Proteomes" id="UP000215506">
    <property type="component" value="Unassembled WGS sequence"/>
</dbReference>
<dbReference type="EC" id="1.-.-.-" evidence="10"/>
<keyword evidence="2" id="KW-0285">Flavoprotein</keyword>
<evidence type="ECO:0000256" key="8">
    <source>
        <dbReference type="ARBA" id="ARBA00023014"/>
    </source>
</evidence>
<keyword evidence="7" id="KW-0408">Iron</keyword>
<dbReference type="SUPFAM" id="SSF54292">
    <property type="entry name" value="2Fe-2S ferredoxin-like"/>
    <property type="match status" value="1"/>
</dbReference>
<dbReference type="Pfam" id="PF00970">
    <property type="entry name" value="FAD_binding_6"/>
    <property type="match status" value="1"/>
</dbReference>
<dbReference type="Pfam" id="PF00175">
    <property type="entry name" value="NAD_binding_1"/>
    <property type="match status" value="1"/>
</dbReference>
<feature type="domain" description="FAD-binding FR-type" evidence="9">
    <location>
        <begin position="30"/>
        <end position="133"/>
    </location>
</feature>
<sequence length="369" mass="40071">MVGLLDLVQTLTSPHPLDRYLELVRPTLTLRDMRAEIIGVDRSVPGSVTLTLRPTRQWTGHEAGQFVQVGVLIDGVKHTRCYSPIDAESGPRRTLTLTVKAHPEGLVSQYLHRHAKRGMVVDLAPAAGVYRLPEQRPDKVVLISGGSGITPVLSMLSTLVAEGYRGDVVFLHYARSPEEVPHRELLADIARRHDNVDVVLGYPELARSERLDGAPWSCATVPGAKFLDYDELSRIAPFFATAQTYVCGPPPLMESVRRIYQAEGLDDRLHSEEFVLTAAPADAADVEGVTTFSVSGTQSENTGASLLEQAESAGLTPEFGCRMGICFSCTAVKRSGCTRNLRSGELDSDPDQPIQLCVSAAVGDVDIEI</sequence>
<evidence type="ECO:0000256" key="2">
    <source>
        <dbReference type="ARBA" id="ARBA00022630"/>
    </source>
</evidence>
<dbReference type="EMBL" id="NGAF01000001">
    <property type="protein sequence ID" value="OXR47015.1"/>
    <property type="molecule type" value="Genomic_DNA"/>
</dbReference>
<evidence type="ECO:0000256" key="4">
    <source>
        <dbReference type="ARBA" id="ARBA00022723"/>
    </source>
</evidence>
<dbReference type="InterPro" id="IPR001433">
    <property type="entry name" value="OxRdtase_FAD/NAD-bd"/>
</dbReference>
<dbReference type="CDD" id="cd06216">
    <property type="entry name" value="FNR_iron_sulfur_binding_2"/>
    <property type="match status" value="1"/>
</dbReference>
<comment type="caution">
    <text evidence="10">The sequence shown here is derived from an EMBL/GenBank/DDBJ whole genome shotgun (WGS) entry which is preliminary data.</text>
</comment>
<keyword evidence="5" id="KW-0274">FAD</keyword>
<evidence type="ECO:0000256" key="6">
    <source>
        <dbReference type="ARBA" id="ARBA00023002"/>
    </source>
</evidence>
<evidence type="ECO:0000313" key="10">
    <source>
        <dbReference type="EMBL" id="OXR47015.1"/>
    </source>
</evidence>
<dbReference type="Gene3D" id="3.40.50.80">
    <property type="entry name" value="Nucleotide-binding domain of ferredoxin-NADP reductase (FNR) module"/>
    <property type="match status" value="1"/>
</dbReference>